<evidence type="ECO:0000313" key="2">
    <source>
        <dbReference type="Proteomes" id="UP000077069"/>
    </source>
</evidence>
<dbReference type="GeneID" id="28770504"/>
<reference evidence="1 2" key="1">
    <citation type="submission" date="2016-05" db="EMBL/GenBank/DDBJ databases">
        <title>Comparative analysis of secretome profiles of manganese(II)-oxidizing ascomycete fungi.</title>
        <authorList>
            <consortium name="DOE Joint Genome Institute"/>
            <person name="Zeiner C.A."/>
            <person name="Purvine S.O."/>
            <person name="Zink E.M."/>
            <person name="Wu S."/>
            <person name="Pasa-Tolic L."/>
            <person name="Chaput D.L."/>
            <person name="Haridas S."/>
            <person name="Grigoriev I.V."/>
            <person name="Santelli C.M."/>
            <person name="Hansel C.M."/>
        </authorList>
    </citation>
    <scope>NUCLEOTIDE SEQUENCE [LARGE SCALE GENOMIC DNA]</scope>
    <source>
        <strain evidence="1 2">AP3s5-JAC2a</strain>
    </source>
</reference>
<dbReference type="Proteomes" id="UP000077069">
    <property type="component" value="Unassembled WGS sequence"/>
</dbReference>
<dbReference type="InParanoid" id="A0A177CK27"/>
<evidence type="ECO:0000313" key="1">
    <source>
        <dbReference type="EMBL" id="OAG07322.1"/>
    </source>
</evidence>
<proteinExistence type="predicted"/>
<dbReference type="RefSeq" id="XP_018037687.1">
    <property type="nucleotide sequence ID" value="XM_018187018.1"/>
</dbReference>
<accession>A0A177CK27</accession>
<keyword evidence="2" id="KW-1185">Reference proteome</keyword>
<sequence>MIYRNRSGYKLPVTTVSIFTMISRKVAQLVLSVESHRAQADNTYSTPCFLPDASHSRPPAPMQTRASKPKRYVTPHFFYPLLSLCTTNFLMRQLPTPSIAGGHRRQSIASNQLAFPAAAIPACMALVRAEAGAILAGGTTVVTLRAPHRGKAGCCHAILISRRTMCAEAWTP</sequence>
<organism evidence="1 2">
    <name type="scientific">Paraphaeosphaeria sporulosa</name>
    <dbReference type="NCBI Taxonomy" id="1460663"/>
    <lineage>
        <taxon>Eukaryota</taxon>
        <taxon>Fungi</taxon>
        <taxon>Dikarya</taxon>
        <taxon>Ascomycota</taxon>
        <taxon>Pezizomycotina</taxon>
        <taxon>Dothideomycetes</taxon>
        <taxon>Pleosporomycetidae</taxon>
        <taxon>Pleosporales</taxon>
        <taxon>Massarineae</taxon>
        <taxon>Didymosphaeriaceae</taxon>
        <taxon>Paraphaeosphaeria</taxon>
    </lineage>
</organism>
<dbReference type="AlphaFoldDB" id="A0A177CK27"/>
<dbReference type="EMBL" id="KV441551">
    <property type="protein sequence ID" value="OAG07322.1"/>
    <property type="molecule type" value="Genomic_DNA"/>
</dbReference>
<gene>
    <name evidence="1" type="ORF">CC84DRAFT_654645</name>
</gene>
<protein>
    <submittedName>
        <fullName evidence="1">Uncharacterized protein</fullName>
    </submittedName>
</protein>
<name>A0A177CK27_9PLEO</name>